<accession>A0A1Y1YRE1</accession>
<reference evidence="2 3" key="1">
    <citation type="submission" date="2016-07" db="EMBL/GenBank/DDBJ databases">
        <title>Pervasive Adenine N6-methylation of Active Genes in Fungi.</title>
        <authorList>
            <consortium name="DOE Joint Genome Institute"/>
            <person name="Mondo S.J."/>
            <person name="Dannebaum R.O."/>
            <person name="Kuo R.C."/>
            <person name="Labutti K."/>
            <person name="Haridas S."/>
            <person name="Kuo A."/>
            <person name="Salamov A."/>
            <person name="Ahrendt S.R."/>
            <person name="Lipzen A."/>
            <person name="Sullivan W."/>
            <person name="Andreopoulos W.B."/>
            <person name="Clum A."/>
            <person name="Lindquist E."/>
            <person name="Daum C."/>
            <person name="Ramamoorthy G.K."/>
            <person name="Gryganskyi A."/>
            <person name="Culley D."/>
            <person name="Magnuson J.K."/>
            <person name="James T.Y."/>
            <person name="O'Malley M.A."/>
            <person name="Stajich J.E."/>
            <person name="Spatafora J.W."/>
            <person name="Visel A."/>
            <person name="Grigoriev I.V."/>
        </authorList>
    </citation>
    <scope>NUCLEOTIDE SEQUENCE [LARGE SCALE GENOMIC DNA]</scope>
    <source>
        <strain evidence="2 3">CBS 115471</strain>
    </source>
</reference>
<comment type="caution">
    <text evidence="2">The sequence shown here is derived from an EMBL/GenBank/DDBJ whole genome shotgun (WGS) entry which is preliminary data.</text>
</comment>
<dbReference type="EMBL" id="MCFA01000184">
    <property type="protein sequence ID" value="ORY00384.1"/>
    <property type="molecule type" value="Genomic_DNA"/>
</dbReference>
<organism evidence="2 3">
    <name type="scientific">Clohesyomyces aquaticus</name>
    <dbReference type="NCBI Taxonomy" id="1231657"/>
    <lineage>
        <taxon>Eukaryota</taxon>
        <taxon>Fungi</taxon>
        <taxon>Dikarya</taxon>
        <taxon>Ascomycota</taxon>
        <taxon>Pezizomycotina</taxon>
        <taxon>Dothideomycetes</taxon>
        <taxon>Pleosporomycetidae</taxon>
        <taxon>Pleosporales</taxon>
        <taxon>Lindgomycetaceae</taxon>
        <taxon>Clohesyomyces</taxon>
    </lineage>
</organism>
<sequence>MIPRPPRCSSAASPFSRFLAPLRYLPHLHLQILCVKPYTGQSPSRTFPPPQTRESFLEQITPKTTVIPVTTVTPRTVTRTAFTDVTATVTSTAPQTTDTLYTAITIPTTSISSSTSTDIVTSIELTTITVDGGTTSIPTSAGFVPIQSVSGSPPARKRARSEGNARRVASAAQEQSPRYDLENRPAKGGSNAGFKMATQTKIMTSTARKTITSTAQAPKTTTTKTRSHTTSTLATPVHASTTISVSITVTFIGATVITNTLTIAMVNTATVTAATATATAYPGCSPENFISSRNGNKLVAVYVVDNVDVFYKEAATNAAGDNATAHEGTSSGSPHDPNLSSNQVITAHGYPDASKTAAQVHYAAIYTTTLGTTLNDMARAAPIVQSQSSMILDTSFGAEENNPKTASAFNRLFLDLNNVLEVVGLRNMLVPYGNIDLCAAPQSCLLPYDGNLALPAHDVEIKFNLIK</sequence>
<feature type="region of interest" description="Disordered" evidence="1">
    <location>
        <begin position="207"/>
        <end position="233"/>
    </location>
</feature>
<name>A0A1Y1YRE1_9PLEO</name>
<proteinExistence type="predicted"/>
<dbReference type="STRING" id="1231657.A0A1Y1YRE1"/>
<keyword evidence="3" id="KW-1185">Reference proteome</keyword>
<dbReference type="AlphaFoldDB" id="A0A1Y1YRE1"/>
<dbReference type="Proteomes" id="UP000193144">
    <property type="component" value="Unassembled WGS sequence"/>
</dbReference>
<feature type="compositionally biased region" description="Low complexity" evidence="1">
    <location>
        <begin position="210"/>
        <end position="233"/>
    </location>
</feature>
<evidence type="ECO:0000313" key="3">
    <source>
        <dbReference type="Proteomes" id="UP000193144"/>
    </source>
</evidence>
<feature type="region of interest" description="Disordered" evidence="1">
    <location>
        <begin position="136"/>
        <end position="193"/>
    </location>
</feature>
<feature type="compositionally biased region" description="Polar residues" evidence="1">
    <location>
        <begin position="327"/>
        <end position="342"/>
    </location>
</feature>
<evidence type="ECO:0000256" key="1">
    <source>
        <dbReference type="SAM" id="MobiDB-lite"/>
    </source>
</evidence>
<evidence type="ECO:0000313" key="2">
    <source>
        <dbReference type="EMBL" id="ORY00384.1"/>
    </source>
</evidence>
<feature type="region of interest" description="Disordered" evidence="1">
    <location>
        <begin position="321"/>
        <end position="342"/>
    </location>
</feature>
<gene>
    <name evidence="2" type="ORF">BCR34DRAFT_618619</name>
</gene>
<protein>
    <submittedName>
        <fullName evidence="2">Uncharacterized protein</fullName>
    </submittedName>
</protein>